<protein>
    <submittedName>
        <fullName evidence="1">Uncharacterized protein</fullName>
    </submittedName>
</protein>
<accession>A0AAN7NJI5</accession>
<evidence type="ECO:0000313" key="2">
    <source>
        <dbReference type="Proteomes" id="UP001333110"/>
    </source>
</evidence>
<reference evidence="1 2" key="1">
    <citation type="journal article" date="2023" name="J. Hered.">
        <title>Chromosome-level genome of the wood stork (Mycteria americana) provides insight into avian chromosome evolution.</title>
        <authorList>
            <person name="Flamio R. Jr."/>
            <person name="Ramstad K.M."/>
        </authorList>
    </citation>
    <scope>NUCLEOTIDE SEQUENCE [LARGE SCALE GENOMIC DNA]</scope>
    <source>
        <strain evidence="1">JAX WOST 10</strain>
    </source>
</reference>
<evidence type="ECO:0000313" key="1">
    <source>
        <dbReference type="EMBL" id="KAK4826542.1"/>
    </source>
</evidence>
<dbReference type="AlphaFoldDB" id="A0AAN7NJI5"/>
<comment type="caution">
    <text evidence="1">The sequence shown here is derived from an EMBL/GenBank/DDBJ whole genome shotgun (WGS) entry which is preliminary data.</text>
</comment>
<keyword evidence="2" id="KW-1185">Reference proteome</keyword>
<name>A0AAN7NJI5_MYCAM</name>
<proteinExistence type="predicted"/>
<organism evidence="1 2">
    <name type="scientific">Mycteria americana</name>
    <name type="common">Wood stork</name>
    <dbReference type="NCBI Taxonomy" id="33587"/>
    <lineage>
        <taxon>Eukaryota</taxon>
        <taxon>Metazoa</taxon>
        <taxon>Chordata</taxon>
        <taxon>Craniata</taxon>
        <taxon>Vertebrata</taxon>
        <taxon>Euteleostomi</taxon>
        <taxon>Archelosauria</taxon>
        <taxon>Archosauria</taxon>
        <taxon>Dinosauria</taxon>
        <taxon>Saurischia</taxon>
        <taxon>Theropoda</taxon>
        <taxon>Coelurosauria</taxon>
        <taxon>Aves</taxon>
        <taxon>Neognathae</taxon>
        <taxon>Neoaves</taxon>
        <taxon>Aequornithes</taxon>
        <taxon>Ciconiiformes</taxon>
        <taxon>Ciconiidae</taxon>
        <taxon>Mycteria</taxon>
    </lineage>
</organism>
<sequence length="359" mass="40048">MIQIHILAAKAANSILGCIKKSVTSRSREHCSAQMRHTWSAGSSSGQEYKRDMDILSLEDLHITILSDSGCRLIQNSEKLKEEEDRERVREKGWFPIFEAEWAEVSLGTALLEFAADFGVLDMPSGQPERMYGGVSCLPMMLKAESEYQGWRLNHFPGQPVPRLDNPFSEEKFPNIQSKHPLAQLEPISSRPMACYLGEETNTHLSTTSFQAKQPQFPQPLPISLVLQTLHQLRCPSLDALQHLNVSLVVRGPKLNTAFEVRPHQCQVQGADHFPSPAGHTISDTSQDAIGLLGHLGTLLAHIQAAVNQDSQVLLCWAVFQPLFHIFLCHLVQKKNINSLEENVVIANCADKSKFQEAT</sequence>
<gene>
    <name evidence="1" type="ORF">QYF61_010062</name>
</gene>
<dbReference type="Proteomes" id="UP001333110">
    <property type="component" value="Unassembled WGS sequence"/>
</dbReference>
<dbReference type="EMBL" id="JAUNZN010000002">
    <property type="protein sequence ID" value="KAK4826542.1"/>
    <property type="molecule type" value="Genomic_DNA"/>
</dbReference>